<evidence type="ECO:0000259" key="8">
    <source>
        <dbReference type="Pfam" id="PF01243"/>
    </source>
</evidence>
<name>A0A7G5IFB4_9SPHN</name>
<evidence type="ECO:0000256" key="1">
    <source>
        <dbReference type="ARBA" id="ARBA00007301"/>
    </source>
</evidence>
<keyword evidence="5 6" id="KW-0664">Pyridoxine biosynthesis</keyword>
<keyword evidence="4 6" id="KW-0560">Oxidoreductase</keyword>
<dbReference type="InterPro" id="IPR012349">
    <property type="entry name" value="Split_barrel_FMN-bd"/>
</dbReference>
<evidence type="ECO:0000256" key="6">
    <source>
        <dbReference type="HAMAP-Rule" id="MF_01629"/>
    </source>
</evidence>
<feature type="domain" description="Pyridoxine 5'-phosphate oxidase dimerisation C-terminal" evidence="9">
    <location>
        <begin position="150"/>
        <end position="190"/>
    </location>
</feature>
<dbReference type="Proteomes" id="UP000515292">
    <property type="component" value="Chromosome"/>
</dbReference>
<dbReference type="PIRSF" id="PIRSF000190">
    <property type="entry name" value="Pyd_amn-ph_oxd"/>
    <property type="match status" value="1"/>
</dbReference>
<evidence type="ECO:0000256" key="5">
    <source>
        <dbReference type="ARBA" id="ARBA00023096"/>
    </source>
</evidence>
<dbReference type="Pfam" id="PF10590">
    <property type="entry name" value="PNP_phzG_C"/>
    <property type="match status" value="1"/>
</dbReference>
<gene>
    <name evidence="6 10" type="primary">pdxH</name>
    <name evidence="10" type="ORF">H3309_11845</name>
</gene>
<feature type="binding site" evidence="6 7">
    <location>
        <begin position="119"/>
        <end position="120"/>
    </location>
    <ligand>
        <name>FMN</name>
        <dbReference type="ChEBI" id="CHEBI:58210"/>
    </ligand>
</feature>
<evidence type="ECO:0000256" key="4">
    <source>
        <dbReference type="ARBA" id="ARBA00023002"/>
    </source>
</evidence>
<keyword evidence="2 6" id="KW-0285">Flavoprotein</keyword>
<comment type="cofactor">
    <cofactor evidence="6 7">
        <name>FMN</name>
        <dbReference type="ChEBI" id="CHEBI:58210"/>
    </cofactor>
    <text evidence="6 7">Binds 1 FMN per subunit.</text>
</comment>
<feature type="binding site" evidence="6">
    <location>
        <position position="102"/>
    </location>
    <ligand>
        <name>substrate</name>
    </ligand>
</feature>
<dbReference type="GO" id="GO:0008615">
    <property type="term" value="P:pyridoxine biosynthetic process"/>
    <property type="evidence" value="ECO:0007669"/>
    <property type="project" value="UniProtKB-UniRule"/>
</dbReference>
<evidence type="ECO:0000259" key="9">
    <source>
        <dbReference type="Pfam" id="PF10590"/>
    </source>
</evidence>
<comment type="pathway">
    <text evidence="6">Cofactor metabolism; pyridoxal 5'-phosphate salvage; pyridoxal 5'-phosphate from pyridoxamine 5'-phosphate: step 1/1.</text>
</comment>
<keyword evidence="3 6" id="KW-0288">FMN</keyword>
<feature type="binding site" evidence="6 7">
    <location>
        <begin position="55"/>
        <end position="56"/>
    </location>
    <ligand>
        <name>FMN</name>
        <dbReference type="ChEBI" id="CHEBI:58210"/>
    </ligand>
</feature>
<comment type="similarity">
    <text evidence="1 6">Belongs to the pyridoxamine 5'-phosphate oxidase family.</text>
</comment>
<feature type="binding site" evidence="6">
    <location>
        <begin position="169"/>
        <end position="171"/>
    </location>
    <ligand>
        <name>substrate</name>
    </ligand>
</feature>
<comment type="caution">
    <text evidence="6">Lacks conserved residue(s) required for the propagation of feature annotation.</text>
</comment>
<feature type="domain" description="Pyridoxamine 5'-phosphate oxidase N-terminal" evidence="8">
    <location>
        <begin position="16"/>
        <end position="136"/>
    </location>
</feature>
<keyword evidence="11" id="KW-1185">Reference proteome</keyword>
<dbReference type="EC" id="1.4.3.5" evidence="6"/>
<dbReference type="InterPro" id="IPR000659">
    <property type="entry name" value="Pyridox_Oxase"/>
</dbReference>
<dbReference type="RefSeq" id="WP_182294901.1">
    <property type="nucleotide sequence ID" value="NZ_CP059851.1"/>
</dbReference>
<dbReference type="PANTHER" id="PTHR10851">
    <property type="entry name" value="PYRIDOXINE-5-PHOSPHATE OXIDASE"/>
    <property type="match status" value="1"/>
</dbReference>
<feature type="binding site" evidence="6">
    <location>
        <position position="106"/>
    </location>
    <ligand>
        <name>substrate</name>
    </ligand>
</feature>
<dbReference type="PANTHER" id="PTHR10851:SF0">
    <property type="entry name" value="PYRIDOXINE-5'-PHOSPHATE OXIDASE"/>
    <property type="match status" value="1"/>
</dbReference>
<proteinExistence type="inferred from homology"/>
<comment type="subunit">
    <text evidence="6">Homodimer.</text>
</comment>
<feature type="binding site" evidence="6 7">
    <location>
        <position position="163"/>
    </location>
    <ligand>
        <name>FMN</name>
        <dbReference type="ChEBI" id="CHEBI:58210"/>
    </ligand>
</feature>
<evidence type="ECO:0000313" key="10">
    <source>
        <dbReference type="EMBL" id="QMW22056.1"/>
    </source>
</evidence>
<comment type="pathway">
    <text evidence="6">Cofactor metabolism; pyridoxal 5'-phosphate salvage; pyridoxal 5'-phosphate from pyridoxine 5'-phosphate: step 1/1.</text>
</comment>
<feature type="binding site" evidence="6 7">
    <location>
        <position position="173"/>
    </location>
    <ligand>
        <name>FMN</name>
        <dbReference type="ChEBI" id="CHEBI:58210"/>
    </ligand>
</feature>
<dbReference type="AlphaFoldDB" id="A0A7G5IFB4"/>
<evidence type="ECO:0000256" key="3">
    <source>
        <dbReference type="ARBA" id="ARBA00022643"/>
    </source>
</evidence>
<dbReference type="InterPro" id="IPR011576">
    <property type="entry name" value="Pyridox_Oxase_N"/>
</dbReference>
<dbReference type="UniPathway" id="UPA01068">
    <property type="reaction ID" value="UER00304"/>
</dbReference>
<protein>
    <recommendedName>
        <fullName evidence="6">Pyridoxine/pyridoxamine 5'-phosphate oxidase</fullName>
        <ecNumber evidence="6">1.4.3.5</ecNumber>
    </recommendedName>
    <alternativeName>
        <fullName evidence="6">PNP/PMP oxidase</fullName>
        <shortName evidence="6">PNPOx</shortName>
    </alternativeName>
    <alternativeName>
        <fullName evidence="6">Pyridoxal 5'-phosphate synthase</fullName>
    </alternativeName>
</protein>
<dbReference type="InterPro" id="IPR019576">
    <property type="entry name" value="Pyridoxamine_oxidase_dimer_C"/>
</dbReference>
<sequence length="190" mass="21811">MTDPFARFADWFAAATAAEANDPNACALATVDAAGRPDVRIVLMKEWDRQGFVFYTNRQSAKGRQLAHTPYATLDFHWKSLRRQLRISGAVTPVDAAQSDAYFATRPRESQLSAWASLQSEPLADRETFESRLAETAARFPDAVPRPPHWGGYRVTPDWFEFWEDRLGRQHHRERFDRAGDGWQLRLLYP</sequence>
<dbReference type="GO" id="GO:0004733">
    <property type="term" value="F:pyridoxamine phosphate oxidase activity"/>
    <property type="evidence" value="ECO:0007669"/>
    <property type="project" value="UniProtKB-UniRule"/>
</dbReference>
<comment type="catalytic activity">
    <reaction evidence="6">
        <text>pyridoxamine 5'-phosphate + O2 + H2O = pyridoxal 5'-phosphate + H2O2 + NH4(+)</text>
        <dbReference type="Rhea" id="RHEA:15817"/>
        <dbReference type="ChEBI" id="CHEBI:15377"/>
        <dbReference type="ChEBI" id="CHEBI:15379"/>
        <dbReference type="ChEBI" id="CHEBI:16240"/>
        <dbReference type="ChEBI" id="CHEBI:28938"/>
        <dbReference type="ChEBI" id="CHEBI:58451"/>
        <dbReference type="ChEBI" id="CHEBI:597326"/>
        <dbReference type="EC" id="1.4.3.5"/>
    </reaction>
</comment>
<dbReference type="NCBIfam" id="NF004231">
    <property type="entry name" value="PRK05679.1"/>
    <property type="match status" value="1"/>
</dbReference>
<evidence type="ECO:0000256" key="2">
    <source>
        <dbReference type="ARBA" id="ARBA00022630"/>
    </source>
</evidence>
<dbReference type="Pfam" id="PF01243">
    <property type="entry name" value="PNPOx_N"/>
    <property type="match status" value="1"/>
</dbReference>
<dbReference type="EMBL" id="CP059851">
    <property type="protein sequence ID" value="QMW22056.1"/>
    <property type="molecule type" value="Genomic_DNA"/>
</dbReference>
<organism evidence="10 11">
    <name type="scientific">Sandaracinobacteroides saxicola</name>
    <dbReference type="NCBI Taxonomy" id="2759707"/>
    <lineage>
        <taxon>Bacteria</taxon>
        <taxon>Pseudomonadati</taxon>
        <taxon>Pseudomonadota</taxon>
        <taxon>Alphaproteobacteria</taxon>
        <taxon>Sphingomonadales</taxon>
        <taxon>Sphingosinicellaceae</taxon>
        <taxon>Sandaracinobacteroides</taxon>
    </lineage>
</organism>
<dbReference type="HAMAP" id="MF_01629">
    <property type="entry name" value="PdxH"/>
    <property type="match status" value="1"/>
</dbReference>
<comment type="function">
    <text evidence="6">Catalyzes the oxidation of either pyridoxine 5'-phosphate (PNP) or pyridoxamine 5'-phosphate (PMP) into pyridoxal 5'-phosphate (PLP).</text>
</comment>
<feature type="binding site" evidence="6 7">
    <location>
        <position position="84"/>
    </location>
    <ligand>
        <name>FMN</name>
        <dbReference type="ChEBI" id="CHEBI:58210"/>
    </ligand>
</feature>
<dbReference type="GO" id="GO:0010181">
    <property type="term" value="F:FMN binding"/>
    <property type="evidence" value="ECO:0007669"/>
    <property type="project" value="UniProtKB-UniRule"/>
</dbReference>
<evidence type="ECO:0000313" key="11">
    <source>
        <dbReference type="Proteomes" id="UP000515292"/>
    </source>
</evidence>
<reference evidence="10 11" key="1">
    <citation type="submission" date="2020-07" db="EMBL/GenBank/DDBJ databases">
        <title>Complete genome sequence for Sandaracinobacter sp. M6.</title>
        <authorList>
            <person name="Tang Y."/>
            <person name="Liu Q."/>
            <person name="Guo Z."/>
            <person name="Lei P."/>
            <person name="Huang B."/>
        </authorList>
    </citation>
    <scope>NUCLEOTIDE SEQUENCE [LARGE SCALE GENOMIC DNA]</scope>
    <source>
        <strain evidence="10 11">M6</strain>
    </source>
</reference>
<dbReference type="Gene3D" id="2.30.110.10">
    <property type="entry name" value="Electron Transport, Fmn-binding Protein, Chain A"/>
    <property type="match status" value="1"/>
</dbReference>
<feature type="binding site" evidence="6 7">
    <location>
        <begin position="40"/>
        <end position="45"/>
    </location>
    <ligand>
        <name>FMN</name>
        <dbReference type="ChEBI" id="CHEBI:58210"/>
    </ligand>
</feature>
<dbReference type="NCBIfam" id="TIGR00558">
    <property type="entry name" value="pdxH"/>
    <property type="match status" value="1"/>
</dbReference>
<accession>A0A7G5IFB4</accession>
<dbReference type="SUPFAM" id="SSF50475">
    <property type="entry name" value="FMN-binding split barrel"/>
    <property type="match status" value="1"/>
</dbReference>
<feature type="binding site" evidence="6">
    <location>
        <position position="45"/>
    </location>
    <ligand>
        <name>substrate</name>
    </ligand>
</feature>
<feature type="binding site" evidence="6">
    <location>
        <position position="110"/>
    </location>
    <ligand>
        <name>substrate</name>
    </ligand>
</feature>
<comment type="catalytic activity">
    <reaction evidence="6">
        <text>pyridoxine 5'-phosphate + O2 = pyridoxal 5'-phosphate + H2O2</text>
        <dbReference type="Rhea" id="RHEA:15149"/>
        <dbReference type="ChEBI" id="CHEBI:15379"/>
        <dbReference type="ChEBI" id="CHEBI:16240"/>
        <dbReference type="ChEBI" id="CHEBI:58589"/>
        <dbReference type="ChEBI" id="CHEBI:597326"/>
        <dbReference type="EC" id="1.4.3.5"/>
    </reaction>
</comment>
<dbReference type="KEGG" id="sand:H3309_11845"/>
<evidence type="ECO:0000256" key="7">
    <source>
        <dbReference type="PIRSR" id="PIRSR000190-2"/>
    </source>
</evidence>
<feature type="binding site" evidence="6 7">
    <location>
        <position position="62"/>
    </location>
    <ligand>
        <name>FMN</name>
        <dbReference type="ChEBI" id="CHEBI:58210"/>
    </ligand>
</feature>